<dbReference type="Pfam" id="PF00440">
    <property type="entry name" value="TetR_N"/>
    <property type="match status" value="1"/>
</dbReference>
<dbReference type="InterPro" id="IPR050109">
    <property type="entry name" value="HTH-type_TetR-like_transc_reg"/>
</dbReference>
<keyword evidence="3" id="KW-0804">Transcription</keyword>
<dbReference type="Proteomes" id="UP000294194">
    <property type="component" value="Unassembled WGS sequence"/>
</dbReference>
<evidence type="ECO:0000256" key="4">
    <source>
        <dbReference type="PROSITE-ProRule" id="PRU00335"/>
    </source>
</evidence>
<dbReference type="InterPro" id="IPR023772">
    <property type="entry name" value="DNA-bd_HTH_TetR-type_CS"/>
</dbReference>
<comment type="caution">
    <text evidence="6">The sequence shown here is derived from an EMBL/GenBank/DDBJ whole genome shotgun (WGS) entry which is preliminary data.</text>
</comment>
<proteinExistence type="predicted"/>
<accession>A0A4Q9GYR0</accession>
<evidence type="ECO:0000256" key="1">
    <source>
        <dbReference type="ARBA" id="ARBA00023015"/>
    </source>
</evidence>
<dbReference type="PANTHER" id="PTHR30055">
    <property type="entry name" value="HTH-TYPE TRANSCRIPTIONAL REGULATOR RUTR"/>
    <property type="match status" value="1"/>
</dbReference>
<dbReference type="InterPro" id="IPR001647">
    <property type="entry name" value="HTH_TetR"/>
</dbReference>
<dbReference type="PROSITE" id="PS01081">
    <property type="entry name" value="HTH_TETR_1"/>
    <property type="match status" value="1"/>
</dbReference>
<dbReference type="Gene3D" id="1.10.357.10">
    <property type="entry name" value="Tetracycline Repressor, domain 2"/>
    <property type="match status" value="1"/>
</dbReference>
<dbReference type="RefSeq" id="WP_130982542.1">
    <property type="nucleotide sequence ID" value="NZ_SISG01000001.1"/>
</dbReference>
<evidence type="ECO:0000259" key="5">
    <source>
        <dbReference type="PROSITE" id="PS50977"/>
    </source>
</evidence>
<reference evidence="7" key="1">
    <citation type="submission" date="2019-02" db="EMBL/GenBank/DDBJ databases">
        <title>Glaciihabitans arcticus sp. nov., a psychrotolerant bacterium isolated from polar soil.</title>
        <authorList>
            <person name="Dahal R.H."/>
        </authorList>
    </citation>
    <scope>NUCLEOTIDE SEQUENCE [LARGE SCALE GENOMIC DNA]</scope>
    <source>
        <strain evidence="7">RP-3-7</strain>
    </source>
</reference>
<dbReference type="AlphaFoldDB" id="A0A4Q9GYR0"/>
<dbReference type="GO" id="GO:0003700">
    <property type="term" value="F:DNA-binding transcription factor activity"/>
    <property type="evidence" value="ECO:0007669"/>
    <property type="project" value="TreeGrafter"/>
</dbReference>
<name>A0A4Q9GYR0_9MICO</name>
<dbReference type="PROSITE" id="PS50977">
    <property type="entry name" value="HTH_TETR_2"/>
    <property type="match status" value="1"/>
</dbReference>
<feature type="domain" description="HTH tetR-type" evidence="5">
    <location>
        <begin position="15"/>
        <end position="75"/>
    </location>
</feature>
<keyword evidence="2 4" id="KW-0238">DNA-binding</keyword>
<keyword evidence="1" id="KW-0805">Transcription regulation</keyword>
<feature type="DNA-binding region" description="H-T-H motif" evidence="4">
    <location>
        <begin position="38"/>
        <end position="57"/>
    </location>
</feature>
<evidence type="ECO:0000256" key="2">
    <source>
        <dbReference type="ARBA" id="ARBA00023125"/>
    </source>
</evidence>
<dbReference type="SUPFAM" id="SSF46689">
    <property type="entry name" value="Homeodomain-like"/>
    <property type="match status" value="1"/>
</dbReference>
<dbReference type="InterPro" id="IPR009057">
    <property type="entry name" value="Homeodomain-like_sf"/>
</dbReference>
<gene>
    <name evidence="6" type="ORF">EYE40_13895</name>
</gene>
<organism evidence="6 7">
    <name type="scientific">Glaciihabitans arcticus</name>
    <dbReference type="NCBI Taxonomy" id="2668039"/>
    <lineage>
        <taxon>Bacteria</taxon>
        <taxon>Bacillati</taxon>
        <taxon>Actinomycetota</taxon>
        <taxon>Actinomycetes</taxon>
        <taxon>Micrococcales</taxon>
        <taxon>Microbacteriaceae</taxon>
        <taxon>Glaciihabitans</taxon>
    </lineage>
</organism>
<dbReference type="GO" id="GO:0000976">
    <property type="term" value="F:transcription cis-regulatory region binding"/>
    <property type="evidence" value="ECO:0007669"/>
    <property type="project" value="TreeGrafter"/>
</dbReference>
<dbReference type="PANTHER" id="PTHR30055:SF234">
    <property type="entry name" value="HTH-TYPE TRANSCRIPTIONAL REGULATOR BETI"/>
    <property type="match status" value="1"/>
</dbReference>
<protein>
    <submittedName>
        <fullName evidence="6">TetR/AcrR family transcriptional regulator</fullName>
    </submittedName>
</protein>
<evidence type="ECO:0000313" key="7">
    <source>
        <dbReference type="Proteomes" id="UP000294194"/>
    </source>
</evidence>
<keyword evidence="7" id="KW-1185">Reference proteome</keyword>
<dbReference type="EMBL" id="SISG01000001">
    <property type="protein sequence ID" value="TBN58397.1"/>
    <property type="molecule type" value="Genomic_DNA"/>
</dbReference>
<evidence type="ECO:0000256" key="3">
    <source>
        <dbReference type="ARBA" id="ARBA00023163"/>
    </source>
</evidence>
<evidence type="ECO:0000313" key="6">
    <source>
        <dbReference type="EMBL" id="TBN58397.1"/>
    </source>
</evidence>
<sequence length="202" mass="21815">MTESATLTRAEQRRLETSSRLSSVSRRLTAARGLSGFTIEEVCDEVGVSRRTFFNYFPSKEQAVLGVDEAEETRALGEVFLARGSRGWPDVIDDLVDIVSGYVTSAGLSVEDHLEVMAAVEREPKLLARFIGMGKEREGQILALIATREGVGVDDTRARAAVDVLGTLMRSAAGRLLEPNGAENFGSALTESLTALRAVLNP</sequence>